<feature type="region of interest" description="Disordered" evidence="1">
    <location>
        <begin position="612"/>
        <end position="649"/>
    </location>
</feature>
<dbReference type="GO" id="GO:0006511">
    <property type="term" value="P:ubiquitin-dependent protein catabolic process"/>
    <property type="evidence" value="ECO:0000318"/>
    <property type="project" value="GO_Central"/>
</dbReference>
<dbReference type="VEuPathDB" id="FungiDB:UMAG_05737"/>
<name>A0A0D1DWQ8_MYCMD</name>
<evidence type="ECO:0000256" key="1">
    <source>
        <dbReference type="SAM" id="MobiDB-lite"/>
    </source>
</evidence>
<dbReference type="GO" id="GO:0061630">
    <property type="term" value="F:ubiquitin protein ligase activity"/>
    <property type="evidence" value="ECO:0000318"/>
    <property type="project" value="GO_Central"/>
</dbReference>
<keyword evidence="4" id="KW-1185">Reference proteome</keyword>
<organism evidence="3 4">
    <name type="scientific">Mycosarcoma maydis</name>
    <name type="common">Corn smut fungus</name>
    <name type="synonym">Ustilago maydis</name>
    <dbReference type="NCBI Taxonomy" id="5270"/>
    <lineage>
        <taxon>Eukaryota</taxon>
        <taxon>Fungi</taxon>
        <taxon>Dikarya</taxon>
        <taxon>Basidiomycota</taxon>
        <taxon>Ustilaginomycotina</taxon>
        <taxon>Ustilaginomycetes</taxon>
        <taxon>Ustilaginales</taxon>
        <taxon>Ustilaginaceae</taxon>
        <taxon>Mycosarcoma</taxon>
    </lineage>
</organism>
<dbReference type="PANTHER" id="PTHR22696">
    <property type="entry name" value="E3 UBIQUITIN-PROTEIN LIGASE RNF26"/>
    <property type="match status" value="1"/>
</dbReference>
<feature type="transmembrane region" description="Helical" evidence="2">
    <location>
        <begin position="316"/>
        <end position="335"/>
    </location>
</feature>
<dbReference type="InParanoid" id="A0A0D1DWQ8"/>
<feature type="transmembrane region" description="Helical" evidence="2">
    <location>
        <begin position="280"/>
        <end position="296"/>
    </location>
</feature>
<sequence length="812" mass="89747">MPGQISDGLQHGKQWLTSTAGAPVRATYDFLFPPLDELFQDDTAKTRAAARSTSSSASPTDESFEQHEVWDTFSESPWSFVTSRYAVALAIVAIVNNRVQHICRPRGGATARLSQVQRIALRLPSLVLLARSVLILTTVVADAFLAESNPVNTVLRSCTTSTWRDAWLGNMRISGWASDWFGSTSRDDILRARDASALWAAFTSTCVAVISDTMVRNLDAEREEPPAFNLVGFAFLLHFHSFSPETRANEHVYLCILLQMLQILTIALSRCGRPVYARRLVISSVFGIASLLHYALAAKSGRYPFLEALSRTPEIALVLVILLTVTLHALTMLLLEGEIQTHRLLFSRSNLPSLDEDWSLALFKLGTACMESTRLTGLERQVEPLVAWDSPYIELGRNGRIELVDPLASRTSAALFDRSSSWSASGSAGSAVGGGLSREVKQVRIEPSVHGGSSALEHAGLARIRALLHLATVTLLVARSIAVIGLRKVLRAVGLPDPSVPSWVYRALRLVRLVWHGQNGEARRRQRQAAERQRIQQEQQHRSRAQQQRDEQMQQCTASWSQAATTGATSSARSMAAMSPRCVAQETDAGHAHAQNSALDWQRFGAGCGVHDERWQSESDESDNDYDDTIRYEDDDSEADQVESDVEVPVSAHSVERDEVSGLLAELESFAASGDGIDRNGGELTRARNEAFNQLLLAHLTRAQWQPPLTRSRYSHLLSSHPISQADIHLAHSLHHRRSRTPTTTDITPRLCVVCCAQERSVICWPCRCLSLCMDCREHLASFPPTHPSPNPSHLCPTCRTPVQAFSRLYIP</sequence>
<dbReference type="Pfam" id="PF13920">
    <property type="entry name" value="zf-C3HC4_3"/>
    <property type="match status" value="1"/>
</dbReference>
<evidence type="ECO:0008006" key="5">
    <source>
        <dbReference type="Google" id="ProtNLM"/>
    </source>
</evidence>
<keyword evidence="2" id="KW-1133">Transmembrane helix</keyword>
<dbReference type="InterPro" id="IPR013083">
    <property type="entry name" value="Znf_RING/FYVE/PHD"/>
</dbReference>
<dbReference type="RefSeq" id="XP_011391481.1">
    <property type="nucleotide sequence ID" value="XM_011393179.1"/>
</dbReference>
<proteinExistence type="predicted"/>
<keyword evidence="2" id="KW-0472">Membrane</keyword>
<dbReference type="AlphaFoldDB" id="A0A0D1DWQ8"/>
<evidence type="ECO:0000256" key="2">
    <source>
        <dbReference type="SAM" id="Phobius"/>
    </source>
</evidence>
<feature type="compositionally biased region" description="Basic and acidic residues" evidence="1">
    <location>
        <begin position="528"/>
        <end position="552"/>
    </location>
</feature>
<dbReference type="GO" id="GO:0016567">
    <property type="term" value="P:protein ubiquitination"/>
    <property type="evidence" value="ECO:0000318"/>
    <property type="project" value="GO_Central"/>
</dbReference>
<feature type="compositionally biased region" description="Low complexity" evidence="1">
    <location>
        <begin position="553"/>
        <end position="579"/>
    </location>
</feature>
<reference evidence="3 4" key="1">
    <citation type="journal article" date="2006" name="Nature">
        <title>Insights from the genome of the biotrophic fungal plant pathogen Ustilago maydis.</title>
        <authorList>
            <person name="Kamper J."/>
            <person name="Kahmann R."/>
            <person name="Bolker M."/>
            <person name="Ma L.J."/>
            <person name="Brefort T."/>
            <person name="Saville B.J."/>
            <person name="Banuett F."/>
            <person name="Kronstad J.W."/>
            <person name="Gold S.E."/>
            <person name="Muller O."/>
            <person name="Perlin M.H."/>
            <person name="Wosten H.A."/>
            <person name="de Vries R."/>
            <person name="Ruiz-Herrera J."/>
            <person name="Reynaga-Pena C.G."/>
            <person name="Snetselaar K."/>
            <person name="McCann M."/>
            <person name="Perez-Martin J."/>
            <person name="Feldbrugge M."/>
            <person name="Basse C.W."/>
            <person name="Steinberg G."/>
            <person name="Ibeas J.I."/>
            <person name="Holloman W."/>
            <person name="Guzman P."/>
            <person name="Farman M."/>
            <person name="Stajich J.E."/>
            <person name="Sentandreu R."/>
            <person name="Gonzalez-Prieto J.M."/>
            <person name="Kennell J.C."/>
            <person name="Molina L."/>
            <person name="Schirawski J."/>
            <person name="Mendoza-Mendoza A."/>
            <person name="Greilinger D."/>
            <person name="Munch K."/>
            <person name="Rossel N."/>
            <person name="Scherer M."/>
            <person name="Vranes M."/>
            <person name="Ladendorf O."/>
            <person name="Vincon V."/>
            <person name="Fuchs U."/>
            <person name="Sandrock B."/>
            <person name="Meng S."/>
            <person name="Ho E.C."/>
            <person name="Cahill M.J."/>
            <person name="Boyce K.J."/>
            <person name="Klose J."/>
            <person name="Klosterman S.J."/>
            <person name="Deelstra H.J."/>
            <person name="Ortiz-Castellanos L."/>
            <person name="Li W."/>
            <person name="Sanchez-Alonso P."/>
            <person name="Schreier P.H."/>
            <person name="Hauser-Hahn I."/>
            <person name="Vaupel M."/>
            <person name="Koopmann E."/>
            <person name="Friedrich G."/>
            <person name="Voss H."/>
            <person name="Schluter T."/>
            <person name="Margolis J."/>
            <person name="Platt D."/>
            <person name="Swimmer C."/>
            <person name="Gnirke A."/>
            <person name="Chen F."/>
            <person name="Vysotskaia V."/>
            <person name="Mannhaupt G."/>
            <person name="Guldener U."/>
            <person name="Munsterkotter M."/>
            <person name="Haase D."/>
            <person name="Oesterheld M."/>
            <person name="Mewes H.W."/>
            <person name="Mauceli E.W."/>
            <person name="DeCaprio D."/>
            <person name="Wade C.M."/>
            <person name="Butler J."/>
            <person name="Young S."/>
            <person name="Jaffe D.B."/>
            <person name="Calvo S."/>
            <person name="Nusbaum C."/>
            <person name="Galagan J."/>
            <person name="Birren B.W."/>
        </authorList>
    </citation>
    <scope>NUCLEOTIDE SEQUENCE [LARGE SCALE GENOMIC DNA]</scope>
    <source>
        <strain evidence="4">DSM 14603 / FGSC 9021 / UM521</strain>
    </source>
</reference>
<dbReference type="Gene3D" id="3.30.40.10">
    <property type="entry name" value="Zinc/RING finger domain, C3HC4 (zinc finger)"/>
    <property type="match status" value="1"/>
</dbReference>
<dbReference type="OMA" id="NCVICTV"/>
<dbReference type="PANTHER" id="PTHR22696:SF1">
    <property type="entry name" value="E3 UBIQUITIN-PROTEIN LIGASE RNF26"/>
    <property type="match status" value="1"/>
</dbReference>
<evidence type="ECO:0000313" key="3">
    <source>
        <dbReference type="EMBL" id="KIS66955.1"/>
    </source>
</evidence>
<dbReference type="eggNOG" id="ENOG502S2K4">
    <property type="taxonomic scope" value="Eukaryota"/>
</dbReference>
<keyword evidence="2" id="KW-0812">Transmembrane</keyword>
<feature type="compositionally biased region" description="Acidic residues" evidence="1">
    <location>
        <begin position="618"/>
        <end position="646"/>
    </location>
</feature>
<dbReference type="Proteomes" id="UP000000561">
    <property type="component" value="Chromosome 16"/>
</dbReference>
<feature type="region of interest" description="Disordered" evidence="1">
    <location>
        <begin position="524"/>
        <end position="581"/>
    </location>
</feature>
<evidence type="ECO:0000313" key="4">
    <source>
        <dbReference type="Proteomes" id="UP000000561"/>
    </source>
</evidence>
<gene>
    <name evidence="3" type="ORF">UMAG_05737</name>
</gene>
<dbReference type="EMBL" id="CM003155">
    <property type="protein sequence ID" value="KIS66955.1"/>
    <property type="molecule type" value="Genomic_DNA"/>
</dbReference>
<dbReference type="GeneID" id="23565543"/>
<dbReference type="OrthoDB" id="498543at2759"/>
<accession>A0A0D1DWQ8</accession>
<dbReference type="KEGG" id="uma:UMAG_05737"/>
<protein>
    <recommendedName>
        <fullName evidence="5">RING-type domain-containing protein</fullName>
    </recommendedName>
</protein>